<evidence type="ECO:0000313" key="3">
    <source>
        <dbReference type="EMBL" id="TFB23145.1"/>
    </source>
</evidence>
<keyword evidence="2" id="KW-0812">Transmembrane</keyword>
<dbReference type="PANTHER" id="PTHR34475:SF1">
    <property type="entry name" value="CYTOSKELETON PROTEIN RODZ"/>
    <property type="match status" value="1"/>
</dbReference>
<dbReference type="AlphaFoldDB" id="A0A4Y8INM5"/>
<accession>A0A4Y8INM5</accession>
<dbReference type="RefSeq" id="WP_134339218.1">
    <property type="nucleotide sequence ID" value="NZ_SOPW01000004.1"/>
</dbReference>
<feature type="compositionally biased region" description="Polar residues" evidence="1">
    <location>
        <begin position="88"/>
        <end position="97"/>
    </location>
</feature>
<organism evidence="3 4">
    <name type="scientific">Filobacillus milosensis</name>
    <dbReference type="NCBI Taxonomy" id="94137"/>
    <lineage>
        <taxon>Bacteria</taxon>
        <taxon>Bacillati</taxon>
        <taxon>Bacillota</taxon>
        <taxon>Bacilli</taxon>
        <taxon>Bacillales</taxon>
        <taxon>Bacillaceae</taxon>
        <taxon>Filobacillus</taxon>
    </lineage>
</organism>
<sequence length="299" mass="33845">MQLGEKLREARLEKDLAIDDIQNETKIQKRYLEALEKNEWSAMPGNFYVRAFVREYAEVVGLNGDELLEEHAEELPSSSDKQYDFITPSRSSRTSGGPNPVFKFLPKILVIILVVLIAFAIYYAVINFIESGSSQDGDANNEDEVVAAPPEEDNSDQTQNDNENAEESEQTASQPDEEEEEETEPTLTVIETDESSASATYELTNADQLDLSLESIGESWLEIYGISDSGENRYYYDMINTQNSPIEPEISEDQVRIVVGRSHEVSITVNGNELEYQFEPNTDSWQYVRQEIIINLVSE</sequence>
<dbReference type="GO" id="GO:0003677">
    <property type="term" value="F:DNA binding"/>
    <property type="evidence" value="ECO:0007669"/>
    <property type="project" value="InterPro"/>
</dbReference>
<feature type="region of interest" description="Disordered" evidence="1">
    <location>
        <begin position="149"/>
        <end position="197"/>
    </location>
</feature>
<keyword evidence="2" id="KW-1133">Transmembrane helix</keyword>
<dbReference type="Gene3D" id="1.10.260.40">
    <property type="entry name" value="lambda repressor-like DNA-binding domains"/>
    <property type="match status" value="1"/>
</dbReference>
<dbReference type="InterPro" id="IPR050400">
    <property type="entry name" value="Bact_Cytoskel_RodZ"/>
</dbReference>
<dbReference type="Pfam" id="PF13413">
    <property type="entry name" value="HTH_25"/>
    <property type="match status" value="1"/>
</dbReference>
<dbReference type="Proteomes" id="UP000297975">
    <property type="component" value="Unassembled WGS sequence"/>
</dbReference>
<comment type="caution">
    <text evidence="3">The sequence shown here is derived from an EMBL/GenBank/DDBJ whole genome shotgun (WGS) entry which is preliminary data.</text>
</comment>
<evidence type="ECO:0008006" key="5">
    <source>
        <dbReference type="Google" id="ProtNLM"/>
    </source>
</evidence>
<evidence type="ECO:0000256" key="2">
    <source>
        <dbReference type="SAM" id="Phobius"/>
    </source>
</evidence>
<name>A0A4Y8INM5_9BACI</name>
<dbReference type="EMBL" id="SOPW01000004">
    <property type="protein sequence ID" value="TFB23145.1"/>
    <property type="molecule type" value="Genomic_DNA"/>
</dbReference>
<dbReference type="InterPro" id="IPR010982">
    <property type="entry name" value="Lambda_DNA-bd_dom_sf"/>
</dbReference>
<feature type="region of interest" description="Disordered" evidence="1">
    <location>
        <begin position="72"/>
        <end position="97"/>
    </location>
</feature>
<feature type="compositionally biased region" description="Acidic residues" evidence="1">
    <location>
        <begin position="163"/>
        <end position="184"/>
    </location>
</feature>
<dbReference type="OrthoDB" id="9797543at2"/>
<feature type="transmembrane region" description="Helical" evidence="2">
    <location>
        <begin position="104"/>
        <end position="125"/>
    </location>
</feature>
<proteinExistence type="predicted"/>
<evidence type="ECO:0000256" key="1">
    <source>
        <dbReference type="SAM" id="MobiDB-lite"/>
    </source>
</evidence>
<keyword evidence="4" id="KW-1185">Reference proteome</keyword>
<protein>
    <recommendedName>
        <fullName evidence="5">Helix-turn-helix domain-containing protein</fullName>
    </recommendedName>
</protein>
<gene>
    <name evidence="3" type="ORF">E3U55_04835</name>
</gene>
<keyword evidence="2" id="KW-0472">Membrane</keyword>
<evidence type="ECO:0000313" key="4">
    <source>
        <dbReference type="Proteomes" id="UP000297975"/>
    </source>
</evidence>
<reference evidence="3 4" key="1">
    <citation type="submission" date="2019-03" db="EMBL/GenBank/DDBJ databases">
        <authorList>
            <person name="He R.-H."/>
        </authorList>
    </citation>
    <scope>NUCLEOTIDE SEQUENCE [LARGE SCALE GENOMIC DNA]</scope>
    <source>
        <strain evidence="4">SH 714</strain>
    </source>
</reference>
<dbReference type="PANTHER" id="PTHR34475">
    <property type="match status" value="1"/>
</dbReference>